<dbReference type="CDD" id="cd00298">
    <property type="entry name" value="ACD_sHsps_p23-like"/>
    <property type="match status" value="1"/>
</dbReference>
<dbReference type="Proteomes" id="UP000030687">
    <property type="component" value="Unassembled WGS sequence"/>
</dbReference>
<dbReference type="KEGG" id="cic:CICLE_v10030224mg"/>
<dbReference type="InParanoid" id="V4RRS6"/>
<accession>V4RRS6</accession>
<proteinExistence type="predicted"/>
<evidence type="ECO:0000313" key="2">
    <source>
        <dbReference type="Proteomes" id="UP000030687"/>
    </source>
</evidence>
<dbReference type="EMBL" id="KI536978">
    <property type="protein sequence ID" value="ESR37228.1"/>
    <property type="molecule type" value="Genomic_DNA"/>
</dbReference>
<keyword evidence="2" id="KW-1185">Reference proteome</keyword>
<dbReference type="InterPro" id="IPR008978">
    <property type="entry name" value="HSP20-like_chaperone"/>
</dbReference>
<reference evidence="1 2" key="1">
    <citation type="submission" date="2013-10" db="EMBL/GenBank/DDBJ databases">
        <authorList>
            <consortium name="International Citrus Genome Consortium"/>
            <person name="Jenkins J."/>
            <person name="Schmutz J."/>
            <person name="Prochnik S."/>
            <person name="Rokhsar D."/>
            <person name="Gmitter F."/>
            <person name="Ollitrault P."/>
            <person name="Machado M."/>
            <person name="Talon M."/>
            <person name="Wincker P."/>
            <person name="Jaillon O."/>
            <person name="Morgante M."/>
        </authorList>
    </citation>
    <scope>NUCLEOTIDE SEQUENCE</scope>
    <source>
        <strain evidence="2">cv. Clemenules</strain>
    </source>
</reference>
<dbReference type="Gene3D" id="2.60.40.790">
    <property type="match status" value="1"/>
</dbReference>
<protein>
    <recommendedName>
        <fullName evidence="3">SHSP domain-containing protein</fullName>
    </recommendedName>
</protein>
<gene>
    <name evidence="1" type="ORF">CICLE_v10030224mg</name>
</gene>
<name>V4RRS6_CITCL</name>
<dbReference type="Gramene" id="ESR37228">
    <property type="protein sequence ID" value="ESR37228"/>
    <property type="gene ID" value="CICLE_v10030224mg"/>
</dbReference>
<organism evidence="1 2">
    <name type="scientific">Citrus clementina</name>
    <name type="common">Clementine</name>
    <name type="synonym">Citrus deliciosa x Citrus sinensis</name>
    <dbReference type="NCBI Taxonomy" id="85681"/>
    <lineage>
        <taxon>Eukaryota</taxon>
        <taxon>Viridiplantae</taxon>
        <taxon>Streptophyta</taxon>
        <taxon>Embryophyta</taxon>
        <taxon>Tracheophyta</taxon>
        <taxon>Spermatophyta</taxon>
        <taxon>Magnoliopsida</taxon>
        <taxon>eudicotyledons</taxon>
        <taxon>Gunneridae</taxon>
        <taxon>Pentapetalae</taxon>
        <taxon>rosids</taxon>
        <taxon>malvids</taxon>
        <taxon>Sapindales</taxon>
        <taxon>Rutaceae</taxon>
        <taxon>Aurantioideae</taxon>
        <taxon>Citrus</taxon>
    </lineage>
</organism>
<sequence length="165" mass="18560">MQEPFNSNLKKMCLGNNPYQCSVFWYEDENLAHFKYPLPSGAKQENVKVEIDEDGNLLTVFLSFPKKKEGDTTTPIISMKFNLPAGLDLAGFKTAIDDAGVLAVTFTKLKPQKPEKKKPMPSPQKILAWIQELQRFKFCTAIQDNPLQIQTPVNGIPLHDNSCGF</sequence>
<evidence type="ECO:0000313" key="1">
    <source>
        <dbReference type="EMBL" id="ESR37228.1"/>
    </source>
</evidence>
<evidence type="ECO:0008006" key="3">
    <source>
        <dbReference type="Google" id="ProtNLM"/>
    </source>
</evidence>
<dbReference type="SUPFAM" id="SSF49764">
    <property type="entry name" value="HSP20-like chaperones"/>
    <property type="match status" value="1"/>
</dbReference>
<dbReference type="AlphaFoldDB" id="V4RRS6"/>